<protein>
    <submittedName>
        <fullName evidence="1">Uncharacterized protein</fullName>
    </submittedName>
</protein>
<gene>
    <name evidence="1" type="ORF">CERZMDRAFT_97977</name>
</gene>
<name>A0A6A6FF88_9PEZI</name>
<reference evidence="1" key="1">
    <citation type="journal article" date="2020" name="Stud. Mycol.">
        <title>101 Dothideomycetes genomes: a test case for predicting lifestyles and emergence of pathogens.</title>
        <authorList>
            <person name="Haridas S."/>
            <person name="Albert R."/>
            <person name="Binder M."/>
            <person name="Bloem J."/>
            <person name="Labutti K."/>
            <person name="Salamov A."/>
            <person name="Andreopoulos B."/>
            <person name="Baker S."/>
            <person name="Barry K."/>
            <person name="Bills G."/>
            <person name="Bluhm B."/>
            <person name="Cannon C."/>
            <person name="Castanera R."/>
            <person name="Culley D."/>
            <person name="Daum C."/>
            <person name="Ezra D."/>
            <person name="Gonzalez J."/>
            <person name="Henrissat B."/>
            <person name="Kuo A."/>
            <person name="Liang C."/>
            <person name="Lipzen A."/>
            <person name="Lutzoni F."/>
            <person name="Magnuson J."/>
            <person name="Mondo S."/>
            <person name="Nolan M."/>
            <person name="Ohm R."/>
            <person name="Pangilinan J."/>
            <person name="Park H.-J."/>
            <person name="Ramirez L."/>
            <person name="Alfaro M."/>
            <person name="Sun H."/>
            <person name="Tritt A."/>
            <person name="Yoshinaga Y."/>
            <person name="Zwiers L.-H."/>
            <person name="Turgeon B."/>
            <person name="Goodwin S."/>
            <person name="Spatafora J."/>
            <person name="Crous P."/>
            <person name="Grigoriev I."/>
        </authorList>
    </citation>
    <scope>NUCLEOTIDE SEQUENCE</scope>
    <source>
        <strain evidence="1">SCOH1-5</strain>
    </source>
</reference>
<evidence type="ECO:0000313" key="2">
    <source>
        <dbReference type="Proteomes" id="UP000799539"/>
    </source>
</evidence>
<evidence type="ECO:0000313" key="1">
    <source>
        <dbReference type="EMBL" id="KAF2212062.1"/>
    </source>
</evidence>
<dbReference type="EMBL" id="ML992674">
    <property type="protein sequence ID" value="KAF2212062.1"/>
    <property type="molecule type" value="Genomic_DNA"/>
</dbReference>
<sequence length="104" mass="11167">MSPLSHYNNDIGRSGHDQIYTSAIQQAVLRTCAAPTSAGTETTPLLDLQAELAAAELAGVEVDAVVPPHDSSSVIEQEVFEDTLRLAREAIRRGSTCFLSKEVK</sequence>
<keyword evidence="2" id="KW-1185">Reference proteome</keyword>
<organism evidence="1 2">
    <name type="scientific">Cercospora zeae-maydis SCOH1-5</name>
    <dbReference type="NCBI Taxonomy" id="717836"/>
    <lineage>
        <taxon>Eukaryota</taxon>
        <taxon>Fungi</taxon>
        <taxon>Dikarya</taxon>
        <taxon>Ascomycota</taxon>
        <taxon>Pezizomycotina</taxon>
        <taxon>Dothideomycetes</taxon>
        <taxon>Dothideomycetidae</taxon>
        <taxon>Mycosphaerellales</taxon>
        <taxon>Mycosphaerellaceae</taxon>
        <taxon>Cercospora</taxon>
    </lineage>
</organism>
<dbReference type="OrthoDB" id="3646309at2759"/>
<proteinExistence type="predicted"/>
<dbReference type="Proteomes" id="UP000799539">
    <property type="component" value="Unassembled WGS sequence"/>
</dbReference>
<dbReference type="AlphaFoldDB" id="A0A6A6FF88"/>
<accession>A0A6A6FF88</accession>